<keyword evidence="2" id="KW-1185">Reference proteome</keyword>
<evidence type="ECO:0000313" key="2">
    <source>
        <dbReference type="Proteomes" id="UP000319776"/>
    </source>
</evidence>
<gene>
    <name evidence="1" type="ORF">FJO69_00785</name>
</gene>
<dbReference type="Proteomes" id="UP000319776">
    <property type="component" value="Unassembled WGS sequence"/>
</dbReference>
<comment type="caution">
    <text evidence="1">The sequence shown here is derived from an EMBL/GenBank/DDBJ whole genome shotgun (WGS) entry which is preliminary data.</text>
</comment>
<protein>
    <recommendedName>
        <fullName evidence="3">Asp23/Gls24 family envelope stress response protein</fullName>
    </recommendedName>
</protein>
<proteinExistence type="predicted"/>
<evidence type="ECO:0008006" key="3">
    <source>
        <dbReference type="Google" id="ProtNLM"/>
    </source>
</evidence>
<name>A0A501XBB2_9BACT</name>
<organism evidence="1 2">
    <name type="scientific">[Mycoplasma] falconis</name>
    <dbReference type="NCBI Taxonomy" id="92403"/>
    <lineage>
        <taxon>Bacteria</taxon>
        <taxon>Bacillati</taxon>
        <taxon>Mycoplasmatota</taxon>
        <taxon>Mycoplasmoidales</taxon>
        <taxon>Metamycoplasmataceae</taxon>
        <taxon>Metamycoplasma</taxon>
    </lineage>
</organism>
<dbReference type="EMBL" id="VFSS01000002">
    <property type="protein sequence ID" value="TPE57719.1"/>
    <property type="molecule type" value="Genomic_DNA"/>
</dbReference>
<sequence>MHFENLKEWIYSSLTSVAGIKGFAPLTPENGYNKENDGFVVEVDQEDENKINVYLGLILIKNINAKNIVEEIYEVVKYQLNKEGMHLSKILIYIKGTE</sequence>
<dbReference type="RefSeq" id="WP_140781104.1">
    <property type="nucleotide sequence ID" value="NZ_VFSS01000002.1"/>
</dbReference>
<dbReference type="AlphaFoldDB" id="A0A501XBB2"/>
<accession>A0A501XBB2</accession>
<reference evidence="1 2" key="1">
    <citation type="submission" date="2019-06" db="EMBL/GenBank/DDBJ databases">
        <title>Mycoplasma falconis type strain whole genome sequence.</title>
        <authorList>
            <person name="Spergser J."/>
        </authorList>
    </citation>
    <scope>NUCLEOTIDE SEQUENCE [LARGE SCALE GENOMIC DNA]</scope>
    <source>
        <strain evidence="1 2">ATCC 51372</strain>
    </source>
</reference>
<evidence type="ECO:0000313" key="1">
    <source>
        <dbReference type="EMBL" id="TPE57719.1"/>
    </source>
</evidence>